<dbReference type="Gene3D" id="2.30.30.100">
    <property type="match status" value="1"/>
</dbReference>
<name>A0A6J7RM23_9ZZZZ</name>
<dbReference type="Pfam" id="PF03099">
    <property type="entry name" value="BPL_LplA_LipB"/>
    <property type="match status" value="1"/>
</dbReference>
<sequence length="299" mass="31898">MSFLRAKSALNKTRFADLRTVPQTGSTNADMKVLLSSAGAAGTMQEPLQTRPIVLLADHQTAGRGRLSRQWQAPAGSSLLMTIGLPLAQFAPEHLTLLTTCLALAVTDATQRLGIEQVSIKWPNDLVCDSAAVSEPVSETASEASAIGAERAPSYFKLGGILAELHQIPGVGDCALLGLGLNVNWPELPTELVGIASSLNKILGHEIDREQLLIELLTSLDAKWLPELQNPTDDLSVIFQAYRTRSATIGTRVRVELPQGELVGMATDIAADGALLLCDDSGHEHVVTVGDVVHLRPDH</sequence>
<keyword evidence="1" id="KW-0436">Ligase</keyword>
<dbReference type="InterPro" id="IPR004408">
    <property type="entry name" value="Biotin_CoA_COase_ligase"/>
</dbReference>
<dbReference type="InterPro" id="IPR008988">
    <property type="entry name" value="Transcriptional_repressor_C"/>
</dbReference>
<dbReference type="SUPFAM" id="SSF55681">
    <property type="entry name" value="Class II aaRS and biotin synthetases"/>
    <property type="match status" value="1"/>
</dbReference>
<dbReference type="PANTHER" id="PTHR12835:SF5">
    <property type="entry name" value="BIOTIN--PROTEIN LIGASE"/>
    <property type="match status" value="1"/>
</dbReference>
<evidence type="ECO:0000313" key="5">
    <source>
        <dbReference type="EMBL" id="CAB5029805.1"/>
    </source>
</evidence>
<keyword evidence="2" id="KW-0547">Nucleotide-binding</keyword>
<dbReference type="CDD" id="cd16442">
    <property type="entry name" value="BPL"/>
    <property type="match status" value="1"/>
</dbReference>
<dbReference type="GO" id="GO:0004077">
    <property type="term" value="F:biotin--[biotin carboxyl-carrier protein] ligase activity"/>
    <property type="evidence" value="ECO:0007669"/>
    <property type="project" value="InterPro"/>
</dbReference>
<dbReference type="EMBL" id="CAFBPW010000037">
    <property type="protein sequence ID" value="CAB5029805.1"/>
    <property type="molecule type" value="Genomic_DNA"/>
</dbReference>
<reference evidence="5" key="1">
    <citation type="submission" date="2020-05" db="EMBL/GenBank/DDBJ databases">
        <authorList>
            <person name="Chiriac C."/>
            <person name="Salcher M."/>
            <person name="Ghai R."/>
            <person name="Kavagutti S V."/>
        </authorList>
    </citation>
    <scope>NUCLEOTIDE SEQUENCE</scope>
</reference>
<proteinExistence type="predicted"/>
<evidence type="ECO:0000259" key="4">
    <source>
        <dbReference type="PROSITE" id="PS51733"/>
    </source>
</evidence>
<organism evidence="5">
    <name type="scientific">freshwater metagenome</name>
    <dbReference type="NCBI Taxonomy" id="449393"/>
    <lineage>
        <taxon>unclassified sequences</taxon>
        <taxon>metagenomes</taxon>
        <taxon>ecological metagenomes</taxon>
    </lineage>
</organism>
<feature type="domain" description="BPL/LPL catalytic" evidence="4">
    <location>
        <begin position="26"/>
        <end position="228"/>
    </location>
</feature>
<dbReference type="GO" id="GO:0005737">
    <property type="term" value="C:cytoplasm"/>
    <property type="evidence" value="ECO:0007669"/>
    <property type="project" value="TreeGrafter"/>
</dbReference>
<dbReference type="PROSITE" id="PS51733">
    <property type="entry name" value="BPL_LPL_CATALYTIC"/>
    <property type="match status" value="1"/>
</dbReference>
<dbReference type="SUPFAM" id="SSF50037">
    <property type="entry name" value="C-terminal domain of transcriptional repressors"/>
    <property type="match status" value="1"/>
</dbReference>
<dbReference type="NCBIfam" id="TIGR00121">
    <property type="entry name" value="birA_ligase"/>
    <property type="match status" value="1"/>
</dbReference>
<gene>
    <name evidence="5" type="ORF">UFOPK4173_00500</name>
</gene>
<dbReference type="AlphaFoldDB" id="A0A6J7RM23"/>
<dbReference type="GO" id="GO:0005524">
    <property type="term" value="F:ATP binding"/>
    <property type="evidence" value="ECO:0007669"/>
    <property type="project" value="UniProtKB-KW"/>
</dbReference>
<dbReference type="InterPro" id="IPR045864">
    <property type="entry name" value="aa-tRNA-synth_II/BPL/LPL"/>
</dbReference>
<accession>A0A6J7RM23</accession>
<dbReference type="Gene3D" id="3.30.930.10">
    <property type="entry name" value="Bira Bifunctional Protein, Domain 2"/>
    <property type="match status" value="1"/>
</dbReference>
<keyword evidence="3" id="KW-0067">ATP-binding</keyword>
<evidence type="ECO:0000256" key="2">
    <source>
        <dbReference type="ARBA" id="ARBA00022741"/>
    </source>
</evidence>
<dbReference type="PANTHER" id="PTHR12835">
    <property type="entry name" value="BIOTIN PROTEIN LIGASE"/>
    <property type="match status" value="1"/>
</dbReference>
<dbReference type="Pfam" id="PF02237">
    <property type="entry name" value="BPL_C"/>
    <property type="match status" value="1"/>
</dbReference>
<protein>
    <submittedName>
        <fullName evidence="5">Unannotated protein</fullName>
    </submittedName>
</protein>
<dbReference type="InterPro" id="IPR003142">
    <property type="entry name" value="BPL_C"/>
</dbReference>
<evidence type="ECO:0000256" key="3">
    <source>
        <dbReference type="ARBA" id="ARBA00022840"/>
    </source>
</evidence>
<evidence type="ECO:0000256" key="1">
    <source>
        <dbReference type="ARBA" id="ARBA00022598"/>
    </source>
</evidence>
<dbReference type="InterPro" id="IPR004143">
    <property type="entry name" value="BPL_LPL_catalytic"/>
</dbReference>